<keyword evidence="1 4" id="KW-0808">Transferase</keyword>
<dbReference type="RefSeq" id="WP_254269088.1">
    <property type="nucleotide sequence ID" value="NZ_CP100400.1"/>
</dbReference>
<organism evidence="4 5">
    <name type="scientific">Halorussus aquaticus</name>
    <dbReference type="NCBI Taxonomy" id="2953748"/>
    <lineage>
        <taxon>Archaea</taxon>
        <taxon>Methanobacteriati</taxon>
        <taxon>Methanobacteriota</taxon>
        <taxon>Stenosarchaea group</taxon>
        <taxon>Halobacteria</taxon>
        <taxon>Halobacteriales</taxon>
        <taxon>Haladaptataceae</taxon>
        <taxon>Halorussus</taxon>
    </lineage>
</organism>
<dbReference type="EC" id="2.3.-.-" evidence="4"/>
<dbReference type="CDD" id="cd04301">
    <property type="entry name" value="NAT_SF"/>
    <property type="match status" value="1"/>
</dbReference>
<gene>
    <name evidence="4" type="ORF">ACFO9K_13215</name>
</gene>
<dbReference type="PROSITE" id="PS51186">
    <property type="entry name" value="GNAT"/>
    <property type="match status" value="1"/>
</dbReference>
<dbReference type="InterPro" id="IPR016181">
    <property type="entry name" value="Acyl_CoA_acyltransferase"/>
</dbReference>
<dbReference type="Proteomes" id="UP001595945">
    <property type="component" value="Unassembled WGS sequence"/>
</dbReference>
<dbReference type="PANTHER" id="PTHR43877">
    <property type="entry name" value="AMINOALKYLPHOSPHONATE N-ACETYLTRANSFERASE-RELATED-RELATED"/>
    <property type="match status" value="1"/>
</dbReference>
<proteinExistence type="predicted"/>
<name>A0ABD5Q3B0_9EURY</name>
<evidence type="ECO:0000313" key="4">
    <source>
        <dbReference type="EMBL" id="MFC4825217.1"/>
    </source>
</evidence>
<dbReference type="AlphaFoldDB" id="A0ABD5Q3B0"/>
<protein>
    <submittedName>
        <fullName evidence="4">GNAT family N-acetyltransferase</fullName>
        <ecNumber evidence="4">2.3.-.-</ecNumber>
    </submittedName>
</protein>
<dbReference type="EMBL" id="JBHSHT010000002">
    <property type="protein sequence ID" value="MFC4825217.1"/>
    <property type="molecule type" value="Genomic_DNA"/>
</dbReference>
<evidence type="ECO:0000313" key="5">
    <source>
        <dbReference type="Proteomes" id="UP001595945"/>
    </source>
</evidence>
<evidence type="ECO:0000256" key="2">
    <source>
        <dbReference type="ARBA" id="ARBA00023315"/>
    </source>
</evidence>
<keyword evidence="5" id="KW-1185">Reference proteome</keyword>
<dbReference type="GO" id="GO:0016746">
    <property type="term" value="F:acyltransferase activity"/>
    <property type="evidence" value="ECO:0007669"/>
    <property type="project" value="UniProtKB-KW"/>
</dbReference>
<evidence type="ECO:0000256" key="1">
    <source>
        <dbReference type="ARBA" id="ARBA00022679"/>
    </source>
</evidence>
<evidence type="ECO:0000259" key="3">
    <source>
        <dbReference type="PROSITE" id="PS51186"/>
    </source>
</evidence>
<dbReference type="InterPro" id="IPR000182">
    <property type="entry name" value="GNAT_dom"/>
</dbReference>
<dbReference type="Gene3D" id="3.40.630.30">
    <property type="match status" value="1"/>
</dbReference>
<dbReference type="PANTHER" id="PTHR43877:SF2">
    <property type="entry name" value="AMINOALKYLPHOSPHONATE N-ACETYLTRANSFERASE-RELATED"/>
    <property type="match status" value="1"/>
</dbReference>
<dbReference type="Pfam" id="PF13673">
    <property type="entry name" value="Acetyltransf_10"/>
    <property type="match status" value="1"/>
</dbReference>
<keyword evidence="2 4" id="KW-0012">Acyltransferase</keyword>
<accession>A0ABD5Q3B0</accession>
<reference evidence="4 5" key="1">
    <citation type="journal article" date="2019" name="Int. J. Syst. Evol. Microbiol.">
        <title>The Global Catalogue of Microorganisms (GCM) 10K type strain sequencing project: providing services to taxonomists for standard genome sequencing and annotation.</title>
        <authorList>
            <consortium name="The Broad Institute Genomics Platform"/>
            <consortium name="The Broad Institute Genome Sequencing Center for Infectious Disease"/>
            <person name="Wu L."/>
            <person name="Ma J."/>
        </authorList>
    </citation>
    <scope>NUCLEOTIDE SEQUENCE [LARGE SCALE GENOMIC DNA]</scope>
    <source>
        <strain evidence="4 5">XZYJ18</strain>
    </source>
</reference>
<comment type="caution">
    <text evidence="4">The sequence shown here is derived from an EMBL/GenBank/DDBJ whole genome shotgun (WGS) entry which is preliminary data.</text>
</comment>
<sequence length="161" mass="17652">MASEHPLRPAKPSDTEAILVVHVAAIIAHGPSAYTDEQVAAWAAKPEGTDRYTNAIEDSSTELVVAETDGRVVGFGKLDVERGEVEAVFVDPERNGEGIGSAILNHFEQRLRDEGFEVVRLRAVLNAVGFYERQGYERVARVTNTTTNDVDVDSVWLEKSL</sequence>
<dbReference type="InterPro" id="IPR050832">
    <property type="entry name" value="Bact_Acetyltransf"/>
</dbReference>
<feature type="domain" description="N-acetyltransferase" evidence="3">
    <location>
        <begin position="5"/>
        <end position="161"/>
    </location>
</feature>
<dbReference type="SUPFAM" id="SSF55729">
    <property type="entry name" value="Acyl-CoA N-acyltransferases (Nat)"/>
    <property type="match status" value="1"/>
</dbReference>
<dbReference type="GeneID" id="73044071"/>